<dbReference type="SUPFAM" id="SSF52047">
    <property type="entry name" value="RNI-like"/>
    <property type="match status" value="1"/>
</dbReference>
<dbReference type="PROSITE" id="PS50181">
    <property type="entry name" value="FBOX"/>
    <property type="match status" value="1"/>
</dbReference>
<dbReference type="Pfam" id="PF12937">
    <property type="entry name" value="F-box-like"/>
    <property type="match status" value="1"/>
</dbReference>
<feature type="domain" description="F-box" evidence="1">
    <location>
        <begin position="32"/>
        <end position="78"/>
    </location>
</feature>
<dbReference type="InterPro" id="IPR036047">
    <property type="entry name" value="F-box-like_dom_sf"/>
</dbReference>
<name>A0AAW2I484_9NEOP</name>
<dbReference type="Gene3D" id="3.80.10.10">
    <property type="entry name" value="Ribonuclease Inhibitor"/>
    <property type="match status" value="2"/>
</dbReference>
<dbReference type="InterPro" id="IPR001810">
    <property type="entry name" value="F-box_dom"/>
</dbReference>
<gene>
    <name evidence="2" type="ORF">PYX00_004158</name>
</gene>
<comment type="caution">
    <text evidence="2">The sequence shown here is derived from an EMBL/GenBank/DDBJ whole genome shotgun (WGS) entry which is preliminary data.</text>
</comment>
<dbReference type="EMBL" id="JARGDH010000002">
    <property type="protein sequence ID" value="KAL0276623.1"/>
    <property type="molecule type" value="Genomic_DNA"/>
</dbReference>
<dbReference type="FunFam" id="3.80.10.10:FF:000432">
    <property type="entry name" value="Uncharacterized protein, isoform A"/>
    <property type="match status" value="1"/>
</dbReference>
<dbReference type="SUPFAM" id="SSF81383">
    <property type="entry name" value="F-box domain"/>
    <property type="match status" value="1"/>
</dbReference>
<sequence>MDFGSDVWNQVALEANQLYLEDGQHAKSRFADTTIEKLPDKVLLNIFSYLSHKEICMMARVCKKWRLIAYDTRLWKAVSLRPEISGLHVNTLESLLALISIRFGPTLRYIELPIELITHTVLHELASKCPNLTHMLLDFSTAMQLHDFSEMQAFPTKLKYMCICLSEVIFMEGFMRKIYNFINGLEVLHLIGTYEKVEEEEEEIYEVINVHKLKSATPNLRVINLYGINFIDDSHIDAFSSNCIQLECLAVNFCAKVTGASLKSVFQRSKRLTCLLMNQTNLQSEHMMKVDWESTALQELDISATDLSTECLIDMLVRIPGLRYLAAGQINGFNDSVLKAYTEHGNAKNLIALDLDSLDNISDEALYKFLSRHGHQLQGLALSGMPHITDSLWQSVLPVLSNARILIMGTHERLGVNIHVDQLMDGIANSCPNLERLELRWDPENLRFSDKSQKAIDIIRVKCLKLHCLVLSDGRYYEIVKANFERADRLTVVRTSTSCRTSLYYLLQNYKDLIFN</sequence>
<dbReference type="PANTHER" id="PTHR20933">
    <property type="entry name" value="F-BOX ONLY PROTEIN 33"/>
    <property type="match status" value="1"/>
</dbReference>
<dbReference type="AlphaFoldDB" id="A0AAW2I484"/>
<dbReference type="SMART" id="SM00256">
    <property type="entry name" value="FBOX"/>
    <property type="match status" value="1"/>
</dbReference>
<proteinExistence type="predicted"/>
<organism evidence="2">
    <name type="scientific">Menopon gallinae</name>
    <name type="common">poultry shaft louse</name>
    <dbReference type="NCBI Taxonomy" id="328185"/>
    <lineage>
        <taxon>Eukaryota</taxon>
        <taxon>Metazoa</taxon>
        <taxon>Ecdysozoa</taxon>
        <taxon>Arthropoda</taxon>
        <taxon>Hexapoda</taxon>
        <taxon>Insecta</taxon>
        <taxon>Pterygota</taxon>
        <taxon>Neoptera</taxon>
        <taxon>Paraneoptera</taxon>
        <taxon>Psocodea</taxon>
        <taxon>Troctomorpha</taxon>
        <taxon>Phthiraptera</taxon>
        <taxon>Amblycera</taxon>
        <taxon>Menoponidae</taxon>
        <taxon>Menopon</taxon>
    </lineage>
</organism>
<dbReference type="GO" id="GO:0031398">
    <property type="term" value="P:positive regulation of protein ubiquitination"/>
    <property type="evidence" value="ECO:0007669"/>
    <property type="project" value="TreeGrafter"/>
</dbReference>
<evidence type="ECO:0000259" key="1">
    <source>
        <dbReference type="PROSITE" id="PS50181"/>
    </source>
</evidence>
<dbReference type="FunFam" id="3.80.10.10:FF:000556">
    <property type="entry name" value="CLUMA_CG018969, isoform B"/>
    <property type="match status" value="1"/>
</dbReference>
<evidence type="ECO:0000313" key="2">
    <source>
        <dbReference type="EMBL" id="KAL0276623.1"/>
    </source>
</evidence>
<dbReference type="PANTHER" id="PTHR20933:SF4">
    <property type="entry name" value="F-BOX INVOLVED IN POLYQ PATHOGENESIS, ISOFORM A"/>
    <property type="match status" value="1"/>
</dbReference>
<reference evidence="2" key="1">
    <citation type="journal article" date="2024" name="Gigascience">
        <title>Chromosome-level genome of the poultry shaft louse Menopon gallinae provides insight into the host-switching and adaptive evolution of parasitic lice.</title>
        <authorList>
            <person name="Xu Y."/>
            <person name="Ma L."/>
            <person name="Liu S."/>
            <person name="Liang Y."/>
            <person name="Liu Q."/>
            <person name="He Z."/>
            <person name="Tian L."/>
            <person name="Duan Y."/>
            <person name="Cai W."/>
            <person name="Li H."/>
            <person name="Song F."/>
        </authorList>
    </citation>
    <scope>NUCLEOTIDE SEQUENCE</scope>
    <source>
        <strain evidence="2">Cailab_2023a</strain>
    </source>
</reference>
<protein>
    <recommendedName>
        <fullName evidence="1">F-box domain-containing protein</fullName>
    </recommendedName>
</protein>
<dbReference type="InterPro" id="IPR032675">
    <property type="entry name" value="LRR_dom_sf"/>
</dbReference>
<accession>A0AAW2I484</accession>